<sequence length="247" mass="27817">MGPYYIPAVKSQLPNLPSSVTDSLTDFDFYTASNTCSENEEDFPDPLTKDISVIHKINIALGKKLADLLSVSRGKDSDEENDGALSDIDTSNTMHQDFVMDDDTSECSAPELSSVDPFLETENPHHSEVFAEDVSVTNPTRIGQGVGSYTVYTCIAKTPRGGSITIQKRYSEFVMLRRLITKHFRPYRKGIPMLPKKKAVGRFKPEFIEGRRKGLEYFMAYILLHPVIGGSPIIRKWFLGQNLRQFR</sequence>
<dbReference type="PANTHER" id="PTHR10555:SF170">
    <property type="entry name" value="FI18122P1"/>
    <property type="match status" value="1"/>
</dbReference>
<name>A0A1Y1YH49_9FUNG</name>
<organism evidence="12 13">
    <name type="scientific">Basidiobolus meristosporus CBS 931.73</name>
    <dbReference type="NCBI Taxonomy" id="1314790"/>
    <lineage>
        <taxon>Eukaryota</taxon>
        <taxon>Fungi</taxon>
        <taxon>Fungi incertae sedis</taxon>
        <taxon>Zoopagomycota</taxon>
        <taxon>Entomophthoromycotina</taxon>
        <taxon>Basidiobolomycetes</taxon>
        <taxon>Basidiobolales</taxon>
        <taxon>Basidiobolaceae</taxon>
        <taxon>Basidiobolus</taxon>
    </lineage>
</organism>
<evidence type="ECO:0000256" key="9">
    <source>
        <dbReference type="ARBA" id="ARBA00033785"/>
    </source>
</evidence>
<dbReference type="InterPro" id="IPR036871">
    <property type="entry name" value="PX_dom_sf"/>
</dbReference>
<dbReference type="InParanoid" id="A0A1Y1YH49"/>
<dbReference type="InterPro" id="IPR037917">
    <property type="entry name" value="Ypt35_PX"/>
</dbReference>
<evidence type="ECO:0000256" key="6">
    <source>
        <dbReference type="ARBA" id="ARBA00023136"/>
    </source>
</evidence>
<proteinExistence type="inferred from homology"/>
<evidence type="ECO:0000313" key="13">
    <source>
        <dbReference type="Proteomes" id="UP000193498"/>
    </source>
</evidence>
<dbReference type="SUPFAM" id="SSF64268">
    <property type="entry name" value="PX domain"/>
    <property type="match status" value="1"/>
</dbReference>
<comment type="function">
    <text evidence="7">Recruits the lipid transfer protein VPS13 to endosomal and vacuolar membranes.</text>
</comment>
<feature type="domain" description="PX" evidence="11">
    <location>
        <begin position="130"/>
        <end position="245"/>
    </location>
</feature>
<keyword evidence="6" id="KW-0472">Membrane</keyword>
<dbReference type="AlphaFoldDB" id="A0A1Y1YH49"/>
<evidence type="ECO:0000256" key="4">
    <source>
        <dbReference type="ARBA" id="ARBA00022554"/>
    </source>
</evidence>
<evidence type="ECO:0000256" key="8">
    <source>
        <dbReference type="ARBA" id="ARBA00033774"/>
    </source>
</evidence>
<dbReference type="GO" id="GO:0032266">
    <property type="term" value="F:phosphatidylinositol-3-phosphate binding"/>
    <property type="evidence" value="ECO:0007669"/>
    <property type="project" value="InterPro"/>
</dbReference>
<dbReference type="InterPro" id="IPR001683">
    <property type="entry name" value="PX_dom"/>
</dbReference>
<dbReference type="Gene3D" id="3.30.1520.10">
    <property type="entry name" value="Phox-like domain"/>
    <property type="match status" value="1"/>
</dbReference>
<comment type="subcellular location">
    <subcellularLocation>
        <location evidence="2">Endosome</location>
    </subcellularLocation>
    <subcellularLocation>
        <location evidence="1">Vacuole membrane</location>
        <topology evidence="1">Peripheral membrane protein</topology>
    </subcellularLocation>
</comment>
<accession>A0A1Y1YH49</accession>
<dbReference type="GO" id="GO:0005774">
    <property type="term" value="C:vacuolar membrane"/>
    <property type="evidence" value="ECO:0007669"/>
    <property type="project" value="UniProtKB-SubCell"/>
</dbReference>
<dbReference type="OrthoDB" id="10254720at2759"/>
<comment type="similarity">
    <text evidence="3">Belongs to the YPT35 family.</text>
</comment>
<evidence type="ECO:0000256" key="2">
    <source>
        <dbReference type="ARBA" id="ARBA00004177"/>
    </source>
</evidence>
<dbReference type="SMART" id="SM00312">
    <property type="entry name" value="PX"/>
    <property type="match status" value="1"/>
</dbReference>
<evidence type="ECO:0000256" key="10">
    <source>
        <dbReference type="SAM" id="MobiDB-lite"/>
    </source>
</evidence>
<evidence type="ECO:0000313" key="12">
    <source>
        <dbReference type="EMBL" id="ORX97327.1"/>
    </source>
</evidence>
<dbReference type="PROSITE" id="PS50195">
    <property type="entry name" value="PX"/>
    <property type="match status" value="1"/>
</dbReference>
<reference evidence="12 13" key="1">
    <citation type="submission" date="2016-07" db="EMBL/GenBank/DDBJ databases">
        <title>Pervasive Adenine N6-methylation of Active Genes in Fungi.</title>
        <authorList>
            <consortium name="DOE Joint Genome Institute"/>
            <person name="Mondo S.J."/>
            <person name="Dannebaum R.O."/>
            <person name="Kuo R.C."/>
            <person name="Labutti K."/>
            <person name="Haridas S."/>
            <person name="Kuo A."/>
            <person name="Salamov A."/>
            <person name="Ahrendt S.R."/>
            <person name="Lipzen A."/>
            <person name="Sullivan W."/>
            <person name="Andreopoulos W.B."/>
            <person name="Clum A."/>
            <person name="Lindquist E."/>
            <person name="Daum C."/>
            <person name="Ramamoorthy G.K."/>
            <person name="Gryganskyi A."/>
            <person name="Culley D."/>
            <person name="Magnuson J.K."/>
            <person name="James T.Y."/>
            <person name="O'Malley M.A."/>
            <person name="Stajich J.E."/>
            <person name="Spatafora J.W."/>
            <person name="Visel A."/>
            <person name="Grigoriev I.V."/>
        </authorList>
    </citation>
    <scope>NUCLEOTIDE SEQUENCE [LARGE SCALE GENOMIC DNA]</scope>
    <source>
        <strain evidence="12 13">CBS 931.73</strain>
    </source>
</reference>
<feature type="region of interest" description="Disordered" evidence="10">
    <location>
        <begin position="73"/>
        <end position="92"/>
    </location>
</feature>
<gene>
    <name evidence="12" type="ORF">K493DRAFT_350161</name>
</gene>
<dbReference type="STRING" id="1314790.A0A1Y1YH49"/>
<dbReference type="EMBL" id="MCFE01000135">
    <property type="protein sequence ID" value="ORX97327.1"/>
    <property type="molecule type" value="Genomic_DNA"/>
</dbReference>
<keyword evidence="5" id="KW-0967">Endosome</keyword>
<protein>
    <recommendedName>
        <fullName evidence="8">Endosomal/vacuolar adapter protein YPT35</fullName>
    </recommendedName>
    <alternativeName>
        <fullName evidence="9">PX domain-containing protein YPT35</fullName>
    </alternativeName>
</protein>
<evidence type="ECO:0000259" key="11">
    <source>
        <dbReference type="PROSITE" id="PS50195"/>
    </source>
</evidence>
<dbReference type="CDD" id="cd07280">
    <property type="entry name" value="PX_YPT35"/>
    <property type="match status" value="1"/>
</dbReference>
<dbReference type="GO" id="GO:0010008">
    <property type="term" value="C:endosome membrane"/>
    <property type="evidence" value="ECO:0007669"/>
    <property type="project" value="UniProtKB-SubCell"/>
</dbReference>
<dbReference type="Proteomes" id="UP000193498">
    <property type="component" value="Unassembled WGS sequence"/>
</dbReference>
<dbReference type="Pfam" id="PF00787">
    <property type="entry name" value="PX"/>
    <property type="match status" value="1"/>
</dbReference>
<comment type="caution">
    <text evidence="12">The sequence shown here is derived from an EMBL/GenBank/DDBJ whole genome shotgun (WGS) entry which is preliminary data.</text>
</comment>
<evidence type="ECO:0000256" key="3">
    <source>
        <dbReference type="ARBA" id="ARBA00007426"/>
    </source>
</evidence>
<keyword evidence="4" id="KW-0926">Vacuole</keyword>
<evidence type="ECO:0000256" key="5">
    <source>
        <dbReference type="ARBA" id="ARBA00022753"/>
    </source>
</evidence>
<evidence type="ECO:0000256" key="7">
    <source>
        <dbReference type="ARBA" id="ARBA00033728"/>
    </source>
</evidence>
<dbReference type="PANTHER" id="PTHR10555">
    <property type="entry name" value="SORTING NEXIN"/>
    <property type="match status" value="1"/>
</dbReference>
<evidence type="ECO:0000256" key="1">
    <source>
        <dbReference type="ARBA" id="ARBA00004148"/>
    </source>
</evidence>
<keyword evidence="13" id="KW-1185">Reference proteome</keyword>